<feature type="chain" id="PRO_5007274914" evidence="1">
    <location>
        <begin position="31"/>
        <end position="929"/>
    </location>
</feature>
<dbReference type="STRING" id="1470434.AZF00_01425"/>
<dbReference type="Gene3D" id="2.60.40.1120">
    <property type="entry name" value="Carboxypeptidase-like, regulatory domain"/>
    <property type="match status" value="4"/>
</dbReference>
<gene>
    <name evidence="2" type="ORF">AZF00_01425</name>
</gene>
<keyword evidence="1" id="KW-0732">Signal</keyword>
<dbReference type="KEGG" id="zal:AZF00_01425"/>
<dbReference type="Gene3D" id="1.50.10.20">
    <property type="match status" value="1"/>
</dbReference>
<sequence length="929" mass="96990">MTTVRKICTSAWAITAGFLLLSLLSPFSNAHDGVTHSASANSEEINSALHWLETSQREDGAIVVAGDVAGDYQATSEAVIVSALVGGEGINTAAAIAFLQDSPEALSTEQLARLVSALSDTSLPVAEAAHELGRRQGLDGGFGDFIGYDSTPLDTAYALIALQGIGQDAAVAGRALSYLSSAQLASGGFGYYGDQSSVMVSALVVKAIKPYLYTFNISSLLSRSVGFLYAVKGSGNLWDSDWESALALQALIPITTDTSLYELSVSALSGRQQGSGSWEGQVYSTALAMSTLDLLANLDVPADPEKAVIRGRLLDALTSNPLPNAAIDVRDVDSELVSIEADGAFAVSNLDAGNYIVSYSAPGYLGASQNLVLQKGQFADVGTIRLSVAPTASLITGTLIDSATGEPIAGATVTVTVNGSSVSAVSDENGHYQLLSELGAATLVVVSDSYYQVSASVELSAGTSISFSPELLPSSEEQPLSSSIRGVVVDADEQGLAEVLITLSGDAGSIRTGADGRFVVSELDAGEVQLVFSQEGYETLGASLIVPERTNVNVGVITMREQVILPSSSVSGQLLDLSTGLPVAGATVEAGLQSTTTDNSGFYQLSGISVLEFTIAVNAPGYLFTNKDISLSEHSDLALNINIRKADLGGVEVIGLASDAERYGAYQPVLITANLENNTALTVGARLYVKVTNSTGVEVAKFSASYLPPLDSALDEEELAHYQQHLAEAIEELAPSEQREIALEQWWNTENAPPGNYVLTVQAVDAATSNLVSEKSAVIEVIETTKLASLKAGASPGYVLLNGEADMVLTADILNRSNTETVLDFDYVFKDPQGQNLLSGHATVPLIADGLTSSIELGRVLHQFIASGNYVLEILNVSGADVEVLSNATVFVPPSIRLEIIQSLNPNEVVPLEGVSVKSNIQVKGVDGE</sequence>
<dbReference type="EMBL" id="CP014544">
    <property type="protein sequence ID" value="AMO67044.1"/>
    <property type="molecule type" value="Genomic_DNA"/>
</dbReference>
<dbReference type="SUPFAM" id="SSF49452">
    <property type="entry name" value="Starch-binding domain-like"/>
    <property type="match status" value="1"/>
</dbReference>
<evidence type="ECO:0000313" key="3">
    <source>
        <dbReference type="Proteomes" id="UP000074119"/>
    </source>
</evidence>
<name>A0A127M1D5_9GAMM</name>
<dbReference type="CDD" id="cd00688">
    <property type="entry name" value="ISOPREN_C2_like"/>
    <property type="match status" value="1"/>
</dbReference>
<dbReference type="RefSeq" id="WP_062382712.1">
    <property type="nucleotide sequence ID" value="NZ_CP014544.1"/>
</dbReference>
<dbReference type="Proteomes" id="UP000074119">
    <property type="component" value="Chromosome"/>
</dbReference>
<accession>A0A127M1D5</accession>
<protein>
    <submittedName>
        <fullName evidence="2">Collagen-binding protein</fullName>
    </submittedName>
</protein>
<organism evidence="2 3">
    <name type="scientific">Zhongshania aliphaticivorans</name>
    <dbReference type="NCBI Taxonomy" id="1470434"/>
    <lineage>
        <taxon>Bacteria</taxon>
        <taxon>Pseudomonadati</taxon>
        <taxon>Pseudomonadota</taxon>
        <taxon>Gammaproteobacteria</taxon>
        <taxon>Cellvibrionales</taxon>
        <taxon>Spongiibacteraceae</taxon>
        <taxon>Zhongshania</taxon>
    </lineage>
</organism>
<dbReference type="SUPFAM" id="SSF48239">
    <property type="entry name" value="Terpenoid cyclases/Protein prenyltransferases"/>
    <property type="match status" value="1"/>
</dbReference>
<dbReference type="InterPro" id="IPR008930">
    <property type="entry name" value="Terpenoid_cyclase/PrenylTrfase"/>
</dbReference>
<feature type="signal peptide" evidence="1">
    <location>
        <begin position="1"/>
        <end position="30"/>
    </location>
</feature>
<dbReference type="InterPro" id="IPR008969">
    <property type="entry name" value="CarboxyPept-like_regulatory"/>
</dbReference>
<evidence type="ECO:0000256" key="1">
    <source>
        <dbReference type="SAM" id="SignalP"/>
    </source>
</evidence>
<dbReference type="InterPro" id="IPR013784">
    <property type="entry name" value="Carb-bd-like_fold"/>
</dbReference>
<evidence type="ECO:0000313" key="2">
    <source>
        <dbReference type="EMBL" id="AMO67044.1"/>
    </source>
</evidence>
<dbReference type="GO" id="GO:0030246">
    <property type="term" value="F:carbohydrate binding"/>
    <property type="evidence" value="ECO:0007669"/>
    <property type="project" value="InterPro"/>
</dbReference>
<dbReference type="AlphaFoldDB" id="A0A127M1D5"/>
<keyword evidence="2" id="KW-0176">Collagen</keyword>
<proteinExistence type="predicted"/>
<dbReference type="Pfam" id="PF13620">
    <property type="entry name" value="CarboxypepD_reg"/>
    <property type="match status" value="4"/>
</dbReference>
<dbReference type="SUPFAM" id="SSF49464">
    <property type="entry name" value="Carboxypeptidase regulatory domain-like"/>
    <property type="match status" value="3"/>
</dbReference>
<reference evidence="2 3" key="1">
    <citation type="submission" date="2015-12" db="EMBL/GenBank/DDBJ databases">
        <authorList>
            <person name="Shamseldin A."/>
            <person name="Moawad H."/>
            <person name="Abd El-Rahim W.M."/>
            <person name="Sadowsky M.J."/>
        </authorList>
    </citation>
    <scope>NUCLEOTIDE SEQUENCE [LARGE SCALE GENOMIC DNA]</scope>
    <source>
        <strain evidence="2 3">SM2</strain>
    </source>
</reference>